<dbReference type="AlphaFoldDB" id="A0AAN8ZGR7"/>
<dbReference type="Pfam" id="PF16589">
    <property type="entry name" value="BRCT_2"/>
    <property type="match status" value="1"/>
</dbReference>
<dbReference type="GO" id="GO:0005634">
    <property type="term" value="C:nucleus"/>
    <property type="evidence" value="ECO:0007669"/>
    <property type="project" value="UniProtKB-SubCell"/>
</dbReference>
<dbReference type="PANTHER" id="PTHR23196:SF1">
    <property type="entry name" value="PAX-INTERACTING PROTEIN 1"/>
    <property type="match status" value="1"/>
</dbReference>
<evidence type="ECO:0000256" key="1">
    <source>
        <dbReference type="ARBA" id="ARBA00004123"/>
    </source>
</evidence>
<protein>
    <submittedName>
        <fullName evidence="6">BRCT domain</fullName>
    </submittedName>
</protein>
<evidence type="ECO:0000313" key="6">
    <source>
        <dbReference type="EMBL" id="KAK6937456.1"/>
    </source>
</evidence>
<name>A0AAN8ZGR7_9MAGN</name>
<dbReference type="GO" id="GO:0006974">
    <property type="term" value="P:DNA damage response"/>
    <property type="evidence" value="ECO:0007669"/>
    <property type="project" value="UniProtKB-KW"/>
</dbReference>
<comment type="caution">
    <text evidence="6">The sequence shown here is derived from an EMBL/GenBank/DDBJ whole genome shotgun (WGS) entry which is preliminary data.</text>
</comment>
<dbReference type="InterPro" id="IPR001357">
    <property type="entry name" value="BRCT_dom"/>
</dbReference>
<dbReference type="InterPro" id="IPR036420">
    <property type="entry name" value="BRCT_dom_sf"/>
</dbReference>
<feature type="region of interest" description="Disordered" evidence="4">
    <location>
        <begin position="451"/>
        <end position="470"/>
    </location>
</feature>
<gene>
    <name evidence="6" type="ORF">RJ641_030964</name>
</gene>
<reference evidence="6 7" key="1">
    <citation type="submission" date="2023-12" db="EMBL/GenBank/DDBJ databases">
        <title>A high-quality genome assembly for Dillenia turbinata (Dilleniales).</title>
        <authorList>
            <person name="Chanderbali A."/>
        </authorList>
    </citation>
    <scope>NUCLEOTIDE SEQUENCE [LARGE SCALE GENOMIC DNA]</scope>
    <source>
        <strain evidence="6">LSX21</strain>
        <tissue evidence="6">Leaf</tissue>
    </source>
</reference>
<dbReference type="Pfam" id="PF16770">
    <property type="entry name" value="RTT107_BRCT_5"/>
    <property type="match status" value="1"/>
</dbReference>
<dbReference type="CDD" id="cd18432">
    <property type="entry name" value="BRCT_PAXIP1_rpt6_like"/>
    <property type="match status" value="1"/>
</dbReference>
<evidence type="ECO:0000313" key="7">
    <source>
        <dbReference type="Proteomes" id="UP001370490"/>
    </source>
</evidence>
<dbReference type="EMBL" id="JBAMMX010000006">
    <property type="protein sequence ID" value="KAK6937456.1"/>
    <property type="molecule type" value="Genomic_DNA"/>
</dbReference>
<feature type="region of interest" description="Disordered" evidence="4">
    <location>
        <begin position="508"/>
        <end position="528"/>
    </location>
</feature>
<dbReference type="Gene3D" id="3.40.50.10190">
    <property type="entry name" value="BRCT domain"/>
    <property type="match status" value="2"/>
</dbReference>
<dbReference type="CDD" id="cd17744">
    <property type="entry name" value="BRCT_MDC1_rpt1"/>
    <property type="match status" value="1"/>
</dbReference>
<accession>A0AAN8ZGR7</accession>
<feature type="domain" description="BRCT" evidence="5">
    <location>
        <begin position="717"/>
        <end position="765"/>
    </location>
</feature>
<evidence type="ECO:0000256" key="3">
    <source>
        <dbReference type="ARBA" id="ARBA00023242"/>
    </source>
</evidence>
<evidence type="ECO:0000259" key="5">
    <source>
        <dbReference type="PROSITE" id="PS50172"/>
    </source>
</evidence>
<evidence type="ECO:0000256" key="4">
    <source>
        <dbReference type="SAM" id="MobiDB-lite"/>
    </source>
</evidence>
<evidence type="ECO:0000256" key="2">
    <source>
        <dbReference type="ARBA" id="ARBA00022763"/>
    </source>
</evidence>
<keyword evidence="3" id="KW-0539">Nucleus</keyword>
<dbReference type="Proteomes" id="UP001370490">
    <property type="component" value="Unassembled WGS sequence"/>
</dbReference>
<organism evidence="6 7">
    <name type="scientific">Dillenia turbinata</name>
    <dbReference type="NCBI Taxonomy" id="194707"/>
    <lineage>
        <taxon>Eukaryota</taxon>
        <taxon>Viridiplantae</taxon>
        <taxon>Streptophyta</taxon>
        <taxon>Embryophyta</taxon>
        <taxon>Tracheophyta</taxon>
        <taxon>Spermatophyta</taxon>
        <taxon>Magnoliopsida</taxon>
        <taxon>eudicotyledons</taxon>
        <taxon>Gunneridae</taxon>
        <taxon>Pentapetalae</taxon>
        <taxon>Dilleniales</taxon>
        <taxon>Dilleniaceae</taxon>
        <taxon>Dillenia</taxon>
    </lineage>
</organism>
<dbReference type="InterPro" id="IPR051579">
    <property type="entry name" value="DDR_Transcriptional_Reg"/>
</dbReference>
<dbReference type="PROSITE" id="PS50172">
    <property type="entry name" value="BRCT"/>
    <property type="match status" value="1"/>
</dbReference>
<dbReference type="SUPFAM" id="SSF52113">
    <property type="entry name" value="BRCT domain"/>
    <property type="match status" value="1"/>
</dbReference>
<keyword evidence="2" id="KW-0227">DNA damage</keyword>
<feature type="region of interest" description="Disordered" evidence="4">
    <location>
        <begin position="609"/>
        <end position="628"/>
    </location>
</feature>
<feature type="compositionally biased region" description="Basic and acidic residues" evidence="4">
    <location>
        <begin position="614"/>
        <end position="626"/>
    </location>
</feature>
<sequence>MSASTLQIHQLPSGTGTHVETQLVSDLDNEVVDEEEMTTRLIEGYENEVVLDTDDEEMQTTGIVGRTRRIVGVAMDANQRPSSDHFKQINGFKSSPGFSQIGFEEPEELLEAKALHFVDRFLSANKENLPHVDEPLKTVMESSSSVSAGKGLQSLAKRINQVRNHMSGLGNFQWHERNEDVVQHFPQRKEAFSKCAGTRKSSILGILKVDDLGSEKDGGLGREKYEDCCPMEEVTLSTNPNTYLVKHAATEDNMVLSESENMRRSAGQCLEQRDTKSLQQHLANSFIEIDTSAMFDVGIGTQMAAEAMQALCSGTPAYCHLDDAYKGPQDTLEKSSKMAKVKKFSANAVSKARTCASIEVKPGRSKQVKGLPERVSNRHISLGNRISAGKTWKSPPAGCQVRQSKPLSSLRIAGNNPDSSTENTFLKGRRKRKSLHGNLLLVPAGTKCSSLSGATSREAAKNQQGENDVVSSTMRNYLKLERWDHPRGKRTRQSLRCHQNRYRRLCTSSRTGDGERDNDETVNDQGKSTGDIKNCYLKVYTRKRSARSFSNCISSEMNSERSLSKPHSVEPRAVGAPNSVGISKRTVPPVPLNGPPACRFSKVCSMNSLSSGSVRDERENQKKLSSTEKVNLCSESSVPSSHFINKEVPPIATGGERTERLHNKKRTRSSLEKELLRLGICESMPNLPLNSLRKRRDAADVRVSSRLGISIASSCLDATHFITDKFVRTRNMLEAMALGKPVVTHVWLENCGQARSLIDEKDYILRDAKKETEIGFSMPVSLARAKKHPLLLGQRVLITPTVKPDVELISSLVRAVHGQVIGMTRGISDETPPDDLFVLSCEDDYAVCAPLLKKGIAVYSAELLLNGIVIQKLEYKRHQLFQDQNKRNCSRT</sequence>
<keyword evidence="7" id="KW-1185">Reference proteome</keyword>
<proteinExistence type="predicted"/>
<dbReference type="PANTHER" id="PTHR23196">
    <property type="entry name" value="PAX TRANSCRIPTION ACTIVATION DOMAIN INTERACTING PROTEIN"/>
    <property type="match status" value="1"/>
</dbReference>
<feature type="region of interest" description="Disordered" evidence="4">
    <location>
        <begin position="563"/>
        <end position="588"/>
    </location>
</feature>
<comment type="subcellular location">
    <subcellularLocation>
        <location evidence="1">Nucleus</location>
    </subcellularLocation>
</comment>